<proteinExistence type="predicted"/>
<protein>
    <submittedName>
        <fullName evidence="1">Uncharacterized protein</fullName>
    </submittedName>
</protein>
<organism evidence="1 2">
    <name type="scientific">Candidatus Segetimicrobium genomatis</name>
    <dbReference type="NCBI Taxonomy" id="2569760"/>
    <lineage>
        <taxon>Bacteria</taxon>
        <taxon>Bacillati</taxon>
        <taxon>Candidatus Sysuimicrobiota</taxon>
        <taxon>Candidatus Sysuimicrobiia</taxon>
        <taxon>Candidatus Sysuimicrobiales</taxon>
        <taxon>Candidatus Segetimicrobiaceae</taxon>
        <taxon>Candidatus Segetimicrobium</taxon>
    </lineage>
</organism>
<accession>A0A537LII9</accession>
<dbReference type="EMBL" id="VBAI01000241">
    <property type="protein sequence ID" value="TMJ07793.1"/>
    <property type="molecule type" value="Genomic_DNA"/>
</dbReference>
<gene>
    <name evidence="1" type="ORF">E6G98_13240</name>
</gene>
<evidence type="ECO:0000313" key="1">
    <source>
        <dbReference type="EMBL" id="TMJ07793.1"/>
    </source>
</evidence>
<evidence type="ECO:0000313" key="2">
    <source>
        <dbReference type="Proteomes" id="UP000315217"/>
    </source>
</evidence>
<reference evidence="1 2" key="1">
    <citation type="journal article" date="2019" name="Nat. Microbiol.">
        <title>Mediterranean grassland soil C-N compound turnover is dependent on rainfall and depth, and is mediated by genomically divergent microorganisms.</title>
        <authorList>
            <person name="Diamond S."/>
            <person name="Andeer P.F."/>
            <person name="Li Z."/>
            <person name="Crits-Christoph A."/>
            <person name="Burstein D."/>
            <person name="Anantharaman K."/>
            <person name="Lane K.R."/>
            <person name="Thomas B.C."/>
            <person name="Pan C."/>
            <person name="Northen T.R."/>
            <person name="Banfield J.F."/>
        </authorList>
    </citation>
    <scope>NUCLEOTIDE SEQUENCE [LARGE SCALE GENOMIC DNA]</scope>
    <source>
        <strain evidence="1">NP_1</strain>
    </source>
</reference>
<comment type="caution">
    <text evidence="1">The sequence shown here is derived from an EMBL/GenBank/DDBJ whole genome shotgun (WGS) entry which is preliminary data.</text>
</comment>
<sequence>MPKKAESLTVNSERLMLAYLCIKEVEGLPAQVGILDRFSLTDAEIALVCAAAIGSVRNARLIAKKPKKQ</sequence>
<name>A0A537LII9_9BACT</name>
<dbReference type="Proteomes" id="UP000315217">
    <property type="component" value="Unassembled WGS sequence"/>
</dbReference>
<dbReference type="AlphaFoldDB" id="A0A537LII9"/>